<organism evidence="1">
    <name type="scientific">Weissella hellenica</name>
    <dbReference type="NCBI Taxonomy" id="46256"/>
    <lineage>
        <taxon>Bacteria</taxon>
        <taxon>Bacillati</taxon>
        <taxon>Bacillota</taxon>
        <taxon>Bacilli</taxon>
        <taxon>Lactobacillales</taxon>
        <taxon>Lactobacillaceae</taxon>
        <taxon>Weissella</taxon>
    </lineage>
</organism>
<sequence>MDNPHNWFTKLNEQESLLIRDLIASDFKINKLSKTADISYFVLKKKLNKIKEKVSLEETRSSEFKSYLDFLVSEDILLPSIASVIYTKYKENSKGENL</sequence>
<dbReference type="AlphaFoldDB" id="H1A8I5"/>
<reference evidence="1" key="1">
    <citation type="journal article" date="2012" name="J. Appl. Microbiol.">
        <title>Characterization and identification of weissellicin Y and weissellicin M, novel bacteriocins produced by Weissella hellenica QU 13.</title>
        <authorList>
            <person name="Masuda Y."/>
            <person name="Zendo T."/>
            <person name="Sawa N."/>
            <person name="Perez R.H."/>
            <person name="Nakayama J."/>
            <person name="Sonomoto K."/>
        </authorList>
    </citation>
    <scope>NUCLEOTIDE SEQUENCE</scope>
    <source>
        <strain evidence="1">QU 13</strain>
    </source>
</reference>
<dbReference type="EMBL" id="AB501211">
    <property type="protein sequence ID" value="BAL44212.1"/>
    <property type="molecule type" value="Genomic_DNA"/>
</dbReference>
<proteinExistence type="predicted"/>
<evidence type="ECO:0000313" key="1">
    <source>
        <dbReference type="EMBL" id="BAL44212.1"/>
    </source>
</evidence>
<protein>
    <recommendedName>
        <fullName evidence="2">DUF2089 domain-containing protein</fullName>
    </recommendedName>
</protein>
<evidence type="ECO:0008006" key="2">
    <source>
        <dbReference type="Google" id="ProtNLM"/>
    </source>
</evidence>
<name>H1A8I5_WEIHE</name>
<accession>H1A8I5</accession>